<dbReference type="InterPro" id="IPR002324">
    <property type="entry name" value="Cyt_c_ID"/>
</dbReference>
<proteinExistence type="predicted"/>
<evidence type="ECO:0000256" key="2">
    <source>
        <dbReference type="ARBA" id="ARBA00022617"/>
    </source>
</evidence>
<dbReference type="Pfam" id="PF00034">
    <property type="entry name" value="Cytochrom_C"/>
    <property type="match status" value="1"/>
</dbReference>
<dbReference type="PRINTS" id="PR00606">
    <property type="entry name" value="CYTCHROMECID"/>
</dbReference>
<organism evidence="9 10">
    <name type="scientific">Pedobacter flavus</name>
    <dbReference type="NCBI Taxonomy" id="3113906"/>
    <lineage>
        <taxon>Bacteria</taxon>
        <taxon>Pseudomonadati</taxon>
        <taxon>Bacteroidota</taxon>
        <taxon>Sphingobacteriia</taxon>
        <taxon>Sphingobacteriales</taxon>
        <taxon>Sphingobacteriaceae</taxon>
        <taxon>Pedobacter</taxon>
    </lineage>
</organism>
<evidence type="ECO:0000313" key="9">
    <source>
        <dbReference type="EMBL" id="MEE1884863.1"/>
    </source>
</evidence>
<dbReference type="RefSeq" id="WP_330145772.1">
    <property type="nucleotide sequence ID" value="NZ_JAZDQU010000001.1"/>
</dbReference>
<reference evidence="9 10" key="1">
    <citation type="submission" date="2024-01" db="EMBL/GenBank/DDBJ databases">
        <title>Pedobacter sp. nov., isolated from oil-contaminated soil.</title>
        <authorList>
            <person name="Le N.T.T."/>
        </authorList>
    </citation>
    <scope>NUCLEOTIDE SEQUENCE [LARGE SCALE GENOMIC DNA]</scope>
    <source>
        <strain evidence="9 10">VNH31</strain>
    </source>
</reference>
<dbReference type="InterPro" id="IPR009056">
    <property type="entry name" value="Cyt_c-like_dom"/>
</dbReference>
<gene>
    <name evidence="9" type="ORF">VRU49_05440</name>
</gene>
<evidence type="ECO:0000256" key="4">
    <source>
        <dbReference type="ARBA" id="ARBA00022982"/>
    </source>
</evidence>
<evidence type="ECO:0000313" key="10">
    <source>
        <dbReference type="Proteomes" id="UP001337681"/>
    </source>
</evidence>
<accession>A0ABU7H0K3</accession>
<dbReference type="Gene3D" id="1.10.760.10">
    <property type="entry name" value="Cytochrome c-like domain"/>
    <property type="match status" value="1"/>
</dbReference>
<keyword evidence="5 6" id="KW-0408">Iron</keyword>
<evidence type="ECO:0000256" key="7">
    <source>
        <dbReference type="SAM" id="MobiDB-lite"/>
    </source>
</evidence>
<name>A0ABU7H0K3_9SPHI</name>
<comment type="caution">
    <text evidence="9">The sequence shown here is derived from an EMBL/GenBank/DDBJ whole genome shotgun (WGS) entry which is preliminary data.</text>
</comment>
<feature type="compositionally biased region" description="Low complexity" evidence="7">
    <location>
        <begin position="31"/>
        <end position="41"/>
    </location>
</feature>
<dbReference type="EMBL" id="JAZDQU010000001">
    <property type="protein sequence ID" value="MEE1884863.1"/>
    <property type="molecule type" value="Genomic_DNA"/>
</dbReference>
<sequence length="125" mass="13419">MKKSITIVCTAALFMLACGGGEEKSTIPEPTSTVNTSNSSSEMHPGQKLIAKSDCIGCHSVENKLIGPSYQDIAAKYAASDIDMLSERIINGSKGVWGTVPMTPHPNITSEESKEMVKYILTLKK</sequence>
<keyword evidence="1" id="KW-0813">Transport</keyword>
<keyword evidence="3 6" id="KW-0479">Metal-binding</keyword>
<keyword evidence="4" id="KW-0249">Electron transport</keyword>
<keyword evidence="2 6" id="KW-0349">Heme</keyword>
<evidence type="ECO:0000256" key="1">
    <source>
        <dbReference type="ARBA" id="ARBA00022448"/>
    </source>
</evidence>
<feature type="region of interest" description="Disordered" evidence="7">
    <location>
        <begin position="23"/>
        <end position="46"/>
    </location>
</feature>
<dbReference type="PROSITE" id="PS51007">
    <property type="entry name" value="CYTC"/>
    <property type="match status" value="1"/>
</dbReference>
<evidence type="ECO:0000256" key="5">
    <source>
        <dbReference type="ARBA" id="ARBA00023004"/>
    </source>
</evidence>
<feature type="domain" description="Cytochrome c" evidence="8">
    <location>
        <begin position="41"/>
        <end position="124"/>
    </location>
</feature>
<dbReference type="SUPFAM" id="SSF46626">
    <property type="entry name" value="Cytochrome c"/>
    <property type="match status" value="1"/>
</dbReference>
<dbReference type="InterPro" id="IPR036909">
    <property type="entry name" value="Cyt_c-like_dom_sf"/>
</dbReference>
<dbReference type="PROSITE" id="PS51257">
    <property type="entry name" value="PROKAR_LIPOPROTEIN"/>
    <property type="match status" value="1"/>
</dbReference>
<dbReference type="Proteomes" id="UP001337681">
    <property type="component" value="Unassembled WGS sequence"/>
</dbReference>
<evidence type="ECO:0000256" key="3">
    <source>
        <dbReference type="ARBA" id="ARBA00022723"/>
    </source>
</evidence>
<protein>
    <submittedName>
        <fullName evidence="9">C-type cytochrome</fullName>
    </submittedName>
</protein>
<evidence type="ECO:0000259" key="8">
    <source>
        <dbReference type="PROSITE" id="PS51007"/>
    </source>
</evidence>
<keyword evidence="10" id="KW-1185">Reference proteome</keyword>
<evidence type="ECO:0000256" key="6">
    <source>
        <dbReference type="PROSITE-ProRule" id="PRU00433"/>
    </source>
</evidence>